<reference evidence="3" key="1">
    <citation type="submission" date="2015-07" db="EMBL/GenBank/DDBJ databases">
        <title>Near-Complete Genome Sequence of the Cellulolytic Bacterium Bacteroides (Pseudobacteroides) cellulosolvens ATCC 35603.</title>
        <authorList>
            <person name="Dassa B."/>
            <person name="Utturkar S.M."/>
            <person name="Klingeman D.M."/>
            <person name="Hurt R.A."/>
            <person name="Keller M."/>
            <person name="Xu J."/>
            <person name="Reddy Y.H.K."/>
            <person name="Borovok I."/>
            <person name="Grinberg I.R."/>
            <person name="Lamed R."/>
            <person name="Zhivin O."/>
            <person name="Bayer E.A."/>
            <person name="Brown S.D."/>
        </authorList>
    </citation>
    <scope>NUCLEOTIDE SEQUENCE [LARGE SCALE GENOMIC DNA]</scope>
    <source>
        <strain evidence="3">DSM 2933</strain>
    </source>
</reference>
<dbReference type="Proteomes" id="UP000036923">
    <property type="component" value="Unassembled WGS sequence"/>
</dbReference>
<sequence>MDINNSKDKIELILKTEQKDDGEISLRDIINTILKGKWIIVVAVILIPSVVFGYLKFTAPIVAKTIISFNFEGIEKGVDPNGKNFDVSIIKSPSIINEVIKKIGLDKKGINIGNIVPNIDIQPIIPGDISEKIKKIQQAKSENIKDQQDFVYYPNTYIVSFNVSKNSKISVSTAKSILDEVIHEYANYFFQTYTDRNAIANSIGKIKYDEYDYPEITAVMHNQINILENYLTAKLKQRNGDIFRSTKHGVSFSDIIGTIDVIDKTDIGRLDAIIGAYNLTKDKDNLIKLYEYRIKQNELLKNKKDDEAKIVSDMLGKYQKDKNLVMLPGSADMNSETGMFEFNKTDDYYNQLAERYTNSGVESKNAQHDIEYYQKEIEKFKSDSVTQSQKVIAEKQVIKMIPDVADKLKNWVDITNDTVDEYYNKYFIFDAIKVITTAQNVSFSYKFQLLIAFAAALILSLVVVFFMEYWKRNYSKDNIVETE</sequence>
<evidence type="ECO:0008006" key="4">
    <source>
        <dbReference type="Google" id="ProtNLM"/>
    </source>
</evidence>
<organism evidence="2 3">
    <name type="scientific">Pseudobacteroides cellulosolvens ATCC 35603 = DSM 2933</name>
    <dbReference type="NCBI Taxonomy" id="398512"/>
    <lineage>
        <taxon>Bacteria</taxon>
        <taxon>Bacillati</taxon>
        <taxon>Bacillota</taxon>
        <taxon>Clostridia</taxon>
        <taxon>Eubacteriales</taxon>
        <taxon>Oscillospiraceae</taxon>
        <taxon>Pseudobacteroides</taxon>
    </lineage>
</organism>
<dbReference type="AlphaFoldDB" id="A0A0L6JM60"/>
<dbReference type="RefSeq" id="WP_036947074.1">
    <property type="nucleotide sequence ID" value="NZ_KN050764.1"/>
</dbReference>
<evidence type="ECO:0000313" key="3">
    <source>
        <dbReference type="Proteomes" id="UP000036923"/>
    </source>
</evidence>
<evidence type="ECO:0000313" key="2">
    <source>
        <dbReference type="EMBL" id="KNY26835.1"/>
    </source>
</evidence>
<dbReference type="OrthoDB" id="2079159at2"/>
<keyword evidence="3" id="KW-1185">Reference proteome</keyword>
<comment type="caution">
    <text evidence="2">The sequence shown here is derived from an EMBL/GenBank/DDBJ whole genome shotgun (WGS) entry which is preliminary data.</text>
</comment>
<evidence type="ECO:0000256" key="1">
    <source>
        <dbReference type="SAM" id="Phobius"/>
    </source>
</evidence>
<protein>
    <recommendedName>
        <fullName evidence="4">Lipopolysaccharide biosynthesis protein</fullName>
    </recommendedName>
</protein>
<dbReference type="STRING" id="398512.Bccel_2100"/>
<feature type="transmembrane region" description="Helical" evidence="1">
    <location>
        <begin position="38"/>
        <end position="55"/>
    </location>
</feature>
<keyword evidence="1" id="KW-0812">Transmembrane</keyword>
<dbReference type="eggNOG" id="COG3206">
    <property type="taxonomic scope" value="Bacteria"/>
</dbReference>
<feature type="transmembrane region" description="Helical" evidence="1">
    <location>
        <begin position="447"/>
        <end position="467"/>
    </location>
</feature>
<accession>A0A0L6JM60</accession>
<dbReference type="EMBL" id="LGTC01000001">
    <property type="protein sequence ID" value="KNY26835.1"/>
    <property type="molecule type" value="Genomic_DNA"/>
</dbReference>
<proteinExistence type="predicted"/>
<gene>
    <name evidence="2" type="ORF">Bccel_2100</name>
</gene>
<keyword evidence="1" id="KW-1133">Transmembrane helix</keyword>
<name>A0A0L6JM60_9FIRM</name>
<keyword evidence="1" id="KW-0472">Membrane</keyword>